<reference evidence="6 7" key="2">
    <citation type="submission" date="2020-03" db="EMBL/GenBank/DDBJ databases">
        <authorList>
            <person name="Ichikawa N."/>
            <person name="Kimura A."/>
            <person name="Kitahashi Y."/>
            <person name="Uohara A."/>
        </authorList>
    </citation>
    <scope>NUCLEOTIDE SEQUENCE [LARGE SCALE GENOMIC DNA]</scope>
    <source>
        <strain evidence="6 7">NBRC 107702</strain>
    </source>
</reference>
<evidence type="ECO:0000256" key="4">
    <source>
        <dbReference type="ARBA" id="ARBA00023163"/>
    </source>
</evidence>
<dbReference type="FunFam" id="1.10.10.10:FF:000001">
    <property type="entry name" value="LysR family transcriptional regulator"/>
    <property type="match status" value="1"/>
</dbReference>
<name>A0A6F8XWE2_9ACTN</name>
<dbReference type="SUPFAM" id="SSF46785">
    <property type="entry name" value="Winged helix' DNA-binding domain"/>
    <property type="match status" value="1"/>
</dbReference>
<dbReference type="GO" id="GO:0003700">
    <property type="term" value="F:DNA-binding transcription factor activity"/>
    <property type="evidence" value="ECO:0007669"/>
    <property type="project" value="InterPro"/>
</dbReference>
<dbReference type="EMBL" id="AP022870">
    <property type="protein sequence ID" value="BCB78164.1"/>
    <property type="molecule type" value="Genomic_DNA"/>
</dbReference>
<evidence type="ECO:0000256" key="3">
    <source>
        <dbReference type="ARBA" id="ARBA00023125"/>
    </source>
</evidence>
<dbReference type="AlphaFoldDB" id="A0A6F8XWE2"/>
<dbReference type="SUPFAM" id="SSF53850">
    <property type="entry name" value="Periplasmic binding protein-like II"/>
    <property type="match status" value="1"/>
</dbReference>
<keyword evidence="3" id="KW-0238">DNA-binding</keyword>
<dbReference type="Pfam" id="PF00126">
    <property type="entry name" value="HTH_1"/>
    <property type="match status" value="1"/>
</dbReference>
<evidence type="ECO:0000256" key="2">
    <source>
        <dbReference type="ARBA" id="ARBA00023015"/>
    </source>
</evidence>
<dbReference type="Pfam" id="PF03466">
    <property type="entry name" value="LysR_substrate"/>
    <property type="match status" value="1"/>
</dbReference>
<protein>
    <submittedName>
        <fullName evidence="6">LysR family transcriptional regulator</fullName>
    </submittedName>
</protein>
<dbReference type="PRINTS" id="PR00039">
    <property type="entry name" value="HTHLYSR"/>
</dbReference>
<proteinExistence type="inferred from homology"/>
<dbReference type="PROSITE" id="PS50931">
    <property type="entry name" value="HTH_LYSR"/>
    <property type="match status" value="1"/>
</dbReference>
<dbReference type="InterPro" id="IPR036390">
    <property type="entry name" value="WH_DNA-bd_sf"/>
</dbReference>
<dbReference type="InterPro" id="IPR000847">
    <property type="entry name" value="LysR_HTH_N"/>
</dbReference>
<gene>
    <name evidence="6" type="ORF">Pflav_045740</name>
</gene>
<evidence type="ECO:0000256" key="1">
    <source>
        <dbReference type="ARBA" id="ARBA00009437"/>
    </source>
</evidence>
<dbReference type="GO" id="GO:0003677">
    <property type="term" value="F:DNA binding"/>
    <property type="evidence" value="ECO:0007669"/>
    <property type="project" value="UniProtKB-KW"/>
</dbReference>
<sequence length="368" mass="40164">MRKVWSVDLDAVRTFVAAADAGQFQDAAAALSITQQAVSKRIAALEKDLEVRLFTRTARGSQLTVDGQAFLPHARELLRVAARADASVRPGRRALRVDVHSRRIAPAVLLQDFHREYPRIELDVVTLDADVHAATAAVEAGTVDATFHAVTVPARQLAGAIRTARVIDEHHEILVGPRHALANARAVTPAQLAAHRIWMPGVAAGTEWASYYDELAAAFGLTIDVVGPVFGNEALLAEIADSAELATLAGERTRYLWPDSYDLRRIPVRDPAPVYPMSLIWRDDNPHPALGKLRDYLSSRRVDTPTRRYGCRSGHRVQPAEVAVKRPTGGGLRLWAYGSWRQRGSGGCVEVSRRGRAAGCRPRRGAGP</sequence>
<dbReference type="PANTHER" id="PTHR30346">
    <property type="entry name" value="TRANSCRIPTIONAL DUAL REGULATOR HCAR-RELATED"/>
    <property type="match status" value="1"/>
</dbReference>
<evidence type="ECO:0000313" key="7">
    <source>
        <dbReference type="Proteomes" id="UP000502508"/>
    </source>
</evidence>
<dbReference type="Gene3D" id="1.10.10.10">
    <property type="entry name" value="Winged helix-like DNA-binding domain superfamily/Winged helix DNA-binding domain"/>
    <property type="match status" value="1"/>
</dbReference>
<organism evidence="6 7">
    <name type="scientific">Phytohabitans flavus</name>
    <dbReference type="NCBI Taxonomy" id="1076124"/>
    <lineage>
        <taxon>Bacteria</taxon>
        <taxon>Bacillati</taxon>
        <taxon>Actinomycetota</taxon>
        <taxon>Actinomycetes</taxon>
        <taxon>Micromonosporales</taxon>
        <taxon>Micromonosporaceae</taxon>
    </lineage>
</organism>
<accession>A0A6F8XWE2</accession>
<evidence type="ECO:0000259" key="5">
    <source>
        <dbReference type="PROSITE" id="PS50931"/>
    </source>
</evidence>
<dbReference type="Gene3D" id="3.40.190.290">
    <property type="match status" value="1"/>
</dbReference>
<dbReference type="KEGG" id="pfla:Pflav_045740"/>
<feature type="domain" description="HTH lysR-type" evidence="5">
    <location>
        <begin position="7"/>
        <end position="64"/>
    </location>
</feature>
<keyword evidence="4" id="KW-0804">Transcription</keyword>
<dbReference type="PANTHER" id="PTHR30346:SF0">
    <property type="entry name" value="HCA OPERON TRANSCRIPTIONAL ACTIVATOR HCAR"/>
    <property type="match status" value="1"/>
</dbReference>
<evidence type="ECO:0000313" key="6">
    <source>
        <dbReference type="EMBL" id="BCB78164.1"/>
    </source>
</evidence>
<dbReference type="Proteomes" id="UP000502508">
    <property type="component" value="Chromosome"/>
</dbReference>
<comment type="similarity">
    <text evidence="1">Belongs to the LysR transcriptional regulatory family.</text>
</comment>
<dbReference type="GO" id="GO:0032993">
    <property type="term" value="C:protein-DNA complex"/>
    <property type="evidence" value="ECO:0007669"/>
    <property type="project" value="TreeGrafter"/>
</dbReference>
<dbReference type="InterPro" id="IPR036388">
    <property type="entry name" value="WH-like_DNA-bd_sf"/>
</dbReference>
<reference evidence="6 7" key="1">
    <citation type="submission" date="2020-03" db="EMBL/GenBank/DDBJ databases">
        <title>Whole genome shotgun sequence of Phytohabitans flavus NBRC 107702.</title>
        <authorList>
            <person name="Komaki H."/>
            <person name="Tamura T."/>
        </authorList>
    </citation>
    <scope>NUCLEOTIDE SEQUENCE [LARGE SCALE GENOMIC DNA]</scope>
    <source>
        <strain evidence="6 7">NBRC 107702</strain>
    </source>
</reference>
<keyword evidence="7" id="KW-1185">Reference proteome</keyword>
<dbReference type="InterPro" id="IPR005119">
    <property type="entry name" value="LysR_subst-bd"/>
</dbReference>
<keyword evidence="2" id="KW-0805">Transcription regulation</keyword>